<organism evidence="2 3">
    <name type="scientific">Marinomonas polaris DSM 16579</name>
    <dbReference type="NCBI Taxonomy" id="1122206"/>
    <lineage>
        <taxon>Bacteria</taxon>
        <taxon>Pseudomonadati</taxon>
        <taxon>Pseudomonadota</taxon>
        <taxon>Gammaproteobacteria</taxon>
        <taxon>Oceanospirillales</taxon>
        <taxon>Oceanospirillaceae</taxon>
        <taxon>Marinomonas</taxon>
    </lineage>
</organism>
<dbReference type="Pfam" id="PF20398">
    <property type="entry name" value="DUF6691"/>
    <property type="match status" value="1"/>
</dbReference>
<evidence type="ECO:0000256" key="1">
    <source>
        <dbReference type="SAM" id="Phobius"/>
    </source>
</evidence>
<dbReference type="OrthoDB" id="9790409at2"/>
<keyword evidence="1" id="KW-0812">Transmembrane</keyword>
<gene>
    <name evidence="2" type="ORF">SAMN02745753_01488</name>
</gene>
<accession>A0A1M4ZSL0</accession>
<dbReference type="Proteomes" id="UP000184517">
    <property type="component" value="Unassembled WGS sequence"/>
</dbReference>
<dbReference type="STRING" id="1122206.SAMN02745753_01488"/>
<keyword evidence="1" id="KW-0472">Membrane</keyword>
<name>A0A1M4ZSL0_9GAMM</name>
<feature type="transmembrane region" description="Helical" evidence="1">
    <location>
        <begin position="80"/>
        <end position="97"/>
    </location>
</feature>
<sequence>MYAIITLAAGLLFGLGLAYSEMTNPAVVIGFLDIFGDWNPSLIIVMASAIAVGMIGYVIKGKRLTPLLASKWQVPTLRNIDAKLIIGSSLFGIGWGISGYCPGPGLTALVNNPSEGFYFVAALIAGSGLHYFQTRITQK</sequence>
<protein>
    <recommendedName>
        <fullName evidence="4">Sulphur transport domain-containing protein</fullName>
    </recommendedName>
</protein>
<reference evidence="3" key="1">
    <citation type="submission" date="2016-11" db="EMBL/GenBank/DDBJ databases">
        <authorList>
            <person name="Varghese N."/>
            <person name="Submissions S."/>
        </authorList>
    </citation>
    <scope>NUCLEOTIDE SEQUENCE [LARGE SCALE GENOMIC DNA]</scope>
    <source>
        <strain evidence="3">DSM 16579</strain>
    </source>
</reference>
<dbReference type="AlphaFoldDB" id="A0A1M4ZSL0"/>
<evidence type="ECO:0000313" key="2">
    <source>
        <dbReference type="EMBL" id="SHF20915.1"/>
    </source>
</evidence>
<dbReference type="EMBL" id="FQVF01000006">
    <property type="protein sequence ID" value="SHF20915.1"/>
    <property type="molecule type" value="Genomic_DNA"/>
</dbReference>
<feature type="transmembrane region" description="Helical" evidence="1">
    <location>
        <begin position="42"/>
        <end position="59"/>
    </location>
</feature>
<keyword evidence="3" id="KW-1185">Reference proteome</keyword>
<evidence type="ECO:0000313" key="3">
    <source>
        <dbReference type="Proteomes" id="UP000184517"/>
    </source>
</evidence>
<evidence type="ECO:0008006" key="4">
    <source>
        <dbReference type="Google" id="ProtNLM"/>
    </source>
</evidence>
<feature type="transmembrane region" description="Helical" evidence="1">
    <location>
        <begin position="117"/>
        <end position="133"/>
    </location>
</feature>
<keyword evidence="1" id="KW-1133">Transmembrane helix</keyword>
<proteinExistence type="predicted"/>
<dbReference type="RefSeq" id="WP_072839087.1">
    <property type="nucleotide sequence ID" value="NZ_FQVF01000006.1"/>
</dbReference>
<dbReference type="InterPro" id="IPR046513">
    <property type="entry name" value="DUF6691"/>
</dbReference>